<dbReference type="Gene3D" id="3.40.720.10">
    <property type="entry name" value="Alkaline Phosphatase, subunit A"/>
    <property type="match status" value="1"/>
</dbReference>
<evidence type="ECO:0000256" key="1">
    <source>
        <dbReference type="ARBA" id="ARBA00022723"/>
    </source>
</evidence>
<dbReference type="GO" id="GO:0008484">
    <property type="term" value="F:sulfuric ester hydrolase activity"/>
    <property type="evidence" value="ECO:0007669"/>
    <property type="project" value="TreeGrafter"/>
</dbReference>
<dbReference type="InterPro" id="IPR017850">
    <property type="entry name" value="Alkaline_phosphatase_core_sf"/>
</dbReference>
<dbReference type="GO" id="GO:0005737">
    <property type="term" value="C:cytoplasm"/>
    <property type="evidence" value="ECO:0007669"/>
    <property type="project" value="TreeGrafter"/>
</dbReference>
<gene>
    <name evidence="4" type="ORF">OHU69_07150</name>
</gene>
<dbReference type="Pfam" id="PF00884">
    <property type="entry name" value="Sulfatase"/>
    <property type="match status" value="1"/>
</dbReference>
<proteinExistence type="predicted"/>
<evidence type="ECO:0000259" key="3">
    <source>
        <dbReference type="Pfam" id="PF00884"/>
    </source>
</evidence>
<dbReference type="SUPFAM" id="SSF53649">
    <property type="entry name" value="Alkaline phosphatase-like"/>
    <property type="match status" value="1"/>
</dbReference>
<protein>
    <submittedName>
        <fullName evidence="4">Sulfatase-like hydrolase/transferase</fullName>
    </submittedName>
</protein>
<evidence type="ECO:0000313" key="4">
    <source>
        <dbReference type="EMBL" id="WTS10865.1"/>
    </source>
</evidence>
<dbReference type="GO" id="GO:0046872">
    <property type="term" value="F:metal ion binding"/>
    <property type="evidence" value="ECO:0007669"/>
    <property type="project" value="UniProtKB-KW"/>
</dbReference>
<dbReference type="PANTHER" id="PTHR45953:SF1">
    <property type="entry name" value="IDURONATE 2-SULFATASE"/>
    <property type="match status" value="1"/>
</dbReference>
<accession>A0AAU1U1R1</accession>
<name>A0AAU1U1R1_9ACTN</name>
<dbReference type="PANTHER" id="PTHR45953">
    <property type="entry name" value="IDURONATE 2-SULFATASE"/>
    <property type="match status" value="1"/>
</dbReference>
<reference evidence="4" key="1">
    <citation type="submission" date="2022-10" db="EMBL/GenBank/DDBJ databases">
        <title>The complete genomes of actinobacterial strains from the NBC collection.</title>
        <authorList>
            <person name="Joergensen T.S."/>
            <person name="Alvarez Arevalo M."/>
            <person name="Sterndorff E.B."/>
            <person name="Faurdal D."/>
            <person name="Vuksanovic O."/>
            <person name="Mourched A.-S."/>
            <person name="Charusanti P."/>
            <person name="Shaw S."/>
            <person name="Blin K."/>
            <person name="Weber T."/>
        </authorList>
    </citation>
    <scope>NUCLEOTIDE SEQUENCE</scope>
    <source>
        <strain evidence="4">NBC_00119</strain>
    </source>
</reference>
<organism evidence="4">
    <name type="scientific">Streptomyces sp. NBC_00119</name>
    <dbReference type="NCBI Taxonomy" id="2975659"/>
    <lineage>
        <taxon>Bacteria</taxon>
        <taxon>Bacillati</taxon>
        <taxon>Actinomycetota</taxon>
        <taxon>Actinomycetes</taxon>
        <taxon>Kitasatosporales</taxon>
        <taxon>Streptomycetaceae</taxon>
        <taxon>Streptomyces</taxon>
    </lineage>
</organism>
<dbReference type="AlphaFoldDB" id="A0AAU1U1R1"/>
<evidence type="ECO:0000256" key="2">
    <source>
        <dbReference type="ARBA" id="ARBA00022801"/>
    </source>
</evidence>
<keyword evidence="1" id="KW-0479">Metal-binding</keyword>
<dbReference type="InterPro" id="IPR000917">
    <property type="entry name" value="Sulfatase_N"/>
</dbReference>
<feature type="domain" description="Sulfatase N-terminal" evidence="3">
    <location>
        <begin position="11"/>
        <end position="346"/>
    </location>
</feature>
<sequence>MQSAPPAGPLNVLWLYCDELRADALGCYATGPFRPHTPAIDELAASGAVFKECYTNSPVCVPSRTALLTGQPPERTGVYHNEAYADGFPLPPGLTTFPEVFARHGYRTASFGKEHIPAGLTPWQLHDPAGGAMRDPLSGRDPADCALTVTPNGKTVVAGTLPEGQPYGPAQVTENAAAWIAQAQEPFLVRASFLQPHTPVIVPHAYGQVHRPEDFPDVLPGSRAPVSRFERRFAEVSGGGQDADPAVARRAHAAYHNLVSWVDTQLAVLMDALRAKGVADRTVVVLTSDHGAHLGENGAYGKHTFARGSHRVPLIISAPGRLARQVRTDLAQSLDLARTLFGLCGIEAPESFDGRDLFHDPAPTGIFSTIGYGAPWSRAFPNQQHGTYDDGRGWPRRSCIRTDRYRLDATVRIDGRPPRDSEEEDLVLIDHVADPDEAVNLADDRQLADVAKDLHARLLKNAADAVEVDDDLLKDLALKTLARHRELRRGGRSPL</sequence>
<dbReference type="EMBL" id="CP108195">
    <property type="protein sequence ID" value="WTS10865.1"/>
    <property type="molecule type" value="Genomic_DNA"/>
</dbReference>
<keyword evidence="2 4" id="KW-0378">Hydrolase</keyword>